<dbReference type="Gene3D" id="2.40.50.250">
    <property type="entry name" value="bipa protein"/>
    <property type="match status" value="1"/>
</dbReference>
<organism evidence="2 3">
    <name type="scientific">Candidatus Allocopromorpha excrementavium</name>
    <dbReference type="NCBI Taxonomy" id="2840741"/>
    <lineage>
        <taxon>Bacteria</taxon>
        <taxon>Bacillati</taxon>
        <taxon>Bacillota</taxon>
        <taxon>Clostridia</taxon>
        <taxon>Eubacteriales</taxon>
        <taxon>Eubacteriaceae</taxon>
        <taxon>Eubacteriaceae incertae sedis</taxon>
        <taxon>Candidatus Allocopromorpha</taxon>
    </lineage>
</organism>
<dbReference type="InterPro" id="IPR042116">
    <property type="entry name" value="TypA/BipA_C"/>
</dbReference>
<evidence type="ECO:0000313" key="2">
    <source>
        <dbReference type="EMBL" id="HIT99144.1"/>
    </source>
</evidence>
<evidence type="ECO:0000259" key="1">
    <source>
        <dbReference type="Pfam" id="PF21018"/>
    </source>
</evidence>
<comment type="caution">
    <text evidence="2">The sequence shown here is derived from an EMBL/GenBank/DDBJ whole genome shotgun (WGS) entry which is preliminary data.</text>
</comment>
<feature type="non-terminal residue" evidence="2">
    <location>
        <position position="1"/>
    </location>
</feature>
<dbReference type="Pfam" id="PF21018">
    <property type="entry name" value="BipA_C"/>
    <property type="match status" value="1"/>
</dbReference>
<dbReference type="Proteomes" id="UP000824159">
    <property type="component" value="Unassembled WGS sequence"/>
</dbReference>
<accession>A0A9D1HCM4</accession>
<proteinExistence type="predicted"/>
<dbReference type="AlphaFoldDB" id="A0A9D1HCM4"/>
<feature type="domain" description="TypA/BipA C-terminal" evidence="1">
    <location>
        <begin position="1"/>
        <end position="83"/>
    </location>
</feature>
<dbReference type="InterPro" id="IPR048876">
    <property type="entry name" value="BipA_C"/>
</dbReference>
<protein>
    <submittedName>
        <fullName evidence="2">Translational GTPase TypA</fullName>
    </submittedName>
</protein>
<evidence type="ECO:0000313" key="3">
    <source>
        <dbReference type="Proteomes" id="UP000824159"/>
    </source>
</evidence>
<sequence length="99" mass="11236">FIEPGTKVYEGMIIGMNARSDDMVVNPCKAKKASNMRAAGSDENIKLAPARTFTLEEALEFIDDDELVEIVPDDIRLRKKLLKELERRRSGKKVREANE</sequence>
<dbReference type="EMBL" id="DVLX01000028">
    <property type="protein sequence ID" value="HIT99144.1"/>
    <property type="molecule type" value="Genomic_DNA"/>
</dbReference>
<reference evidence="2" key="1">
    <citation type="submission" date="2020-10" db="EMBL/GenBank/DDBJ databases">
        <authorList>
            <person name="Gilroy R."/>
        </authorList>
    </citation>
    <scope>NUCLEOTIDE SEQUENCE</scope>
    <source>
        <strain evidence="2">CHK176-22527</strain>
    </source>
</reference>
<name>A0A9D1HCM4_9FIRM</name>
<gene>
    <name evidence="2" type="ORF">IAD12_02690</name>
</gene>
<reference evidence="2" key="2">
    <citation type="journal article" date="2021" name="PeerJ">
        <title>Extensive microbial diversity within the chicken gut microbiome revealed by metagenomics and culture.</title>
        <authorList>
            <person name="Gilroy R."/>
            <person name="Ravi A."/>
            <person name="Getino M."/>
            <person name="Pursley I."/>
            <person name="Horton D.L."/>
            <person name="Alikhan N.F."/>
            <person name="Baker D."/>
            <person name="Gharbi K."/>
            <person name="Hall N."/>
            <person name="Watson M."/>
            <person name="Adriaenssens E.M."/>
            <person name="Foster-Nyarko E."/>
            <person name="Jarju S."/>
            <person name="Secka A."/>
            <person name="Antonio M."/>
            <person name="Oren A."/>
            <person name="Chaudhuri R.R."/>
            <person name="La Ragione R."/>
            <person name="Hildebrand F."/>
            <person name="Pallen M.J."/>
        </authorList>
    </citation>
    <scope>NUCLEOTIDE SEQUENCE</scope>
    <source>
        <strain evidence="2">CHK176-22527</strain>
    </source>
</reference>